<dbReference type="InterPro" id="IPR011990">
    <property type="entry name" value="TPR-like_helical_dom_sf"/>
</dbReference>
<dbReference type="Pfam" id="PF12688">
    <property type="entry name" value="TPR_5"/>
    <property type="match status" value="1"/>
</dbReference>
<evidence type="ECO:0000313" key="3">
    <source>
        <dbReference type="Proteomes" id="UP000248044"/>
    </source>
</evidence>
<organism evidence="2 3">
    <name type="scientific">Acidianus brierleyi</name>
    <dbReference type="NCBI Taxonomy" id="41673"/>
    <lineage>
        <taxon>Archaea</taxon>
        <taxon>Thermoproteota</taxon>
        <taxon>Thermoprotei</taxon>
        <taxon>Sulfolobales</taxon>
        <taxon>Sulfolobaceae</taxon>
        <taxon>Acidianus</taxon>
    </lineage>
</organism>
<dbReference type="RefSeq" id="WP_110271261.1">
    <property type="nucleotide sequence ID" value="NZ_CP029289.2"/>
</dbReference>
<reference evidence="2 3" key="1">
    <citation type="submission" date="2018-05" db="EMBL/GenBank/DDBJ databases">
        <title>Complete Genome Sequences of Extremely Thermoacidophilic, Metal-Mobilizing Type-Strain Members of the Archaeal Family Sulfolobaceae: Acidianus brierleyi DSM-1651T, Acidianus sulfidivorans DSM-18786T, Metallosphaera hakonensis DSM-7519T, and Metallosphaera prunae DSM-10039T.</title>
        <authorList>
            <person name="Counts J.A."/>
            <person name="Kelly R.M."/>
        </authorList>
    </citation>
    <scope>NUCLEOTIDE SEQUENCE [LARGE SCALE GENOMIC DNA]</scope>
    <source>
        <strain evidence="2 3">DSM 1651</strain>
    </source>
</reference>
<dbReference type="AlphaFoldDB" id="A0A2U9IH59"/>
<dbReference type="InterPro" id="IPR041656">
    <property type="entry name" value="TPR_5"/>
</dbReference>
<name>A0A2U9IH59_9CREN</name>
<dbReference type="KEGG" id="abri:DFR85_13025"/>
<keyword evidence="3" id="KW-1185">Reference proteome</keyword>
<dbReference type="Proteomes" id="UP000248044">
    <property type="component" value="Chromosome"/>
</dbReference>
<dbReference type="Gene3D" id="1.25.40.10">
    <property type="entry name" value="Tetratricopeptide repeat domain"/>
    <property type="match status" value="1"/>
</dbReference>
<gene>
    <name evidence="2" type="ORF">DFR85_13025</name>
</gene>
<feature type="domain" description="Tetratrico peptide repeat group 5" evidence="1">
    <location>
        <begin position="34"/>
        <end position="151"/>
    </location>
</feature>
<accession>A0A2U9IH59</accession>
<protein>
    <recommendedName>
        <fullName evidence="1">Tetratrico peptide repeat group 5 domain-containing protein</fullName>
    </recommendedName>
</protein>
<dbReference type="OrthoDB" id="43034at2157"/>
<dbReference type="GeneID" id="36833095"/>
<proteinExistence type="predicted"/>
<evidence type="ECO:0000259" key="1">
    <source>
        <dbReference type="Pfam" id="PF12688"/>
    </source>
</evidence>
<evidence type="ECO:0000313" key="2">
    <source>
        <dbReference type="EMBL" id="AWR95383.1"/>
    </source>
</evidence>
<sequence length="155" mass="18323">MDIEKIIEEGYKKSDNELEDYFRKLYKEFNNNPRIVYEYANVLDYLGKEKEAIPLYKEALRKGLSGKYLDMCLIQLASSLRLVGNLNESYEILSNLYNKTKEPSSLLFLSLTLFSLNKIKDAYCLMFKYILEKNEGFLEDYRRALTQYINEICKS</sequence>
<dbReference type="EMBL" id="CP029289">
    <property type="protein sequence ID" value="AWR95383.1"/>
    <property type="molecule type" value="Genomic_DNA"/>
</dbReference>
<dbReference type="SUPFAM" id="SSF48452">
    <property type="entry name" value="TPR-like"/>
    <property type="match status" value="1"/>
</dbReference>